<evidence type="ECO:0000256" key="6">
    <source>
        <dbReference type="SAM" id="MobiDB-lite"/>
    </source>
</evidence>
<feature type="region of interest" description="Disordered" evidence="6">
    <location>
        <begin position="540"/>
        <end position="561"/>
    </location>
</feature>
<evidence type="ECO:0000259" key="7">
    <source>
        <dbReference type="Pfam" id="PF02384"/>
    </source>
</evidence>
<protein>
    <recommendedName>
        <fullName evidence="1">site-specific DNA-methyltransferase (adenine-specific)</fullName>
        <ecNumber evidence="1">2.1.1.72</ecNumber>
    </recommendedName>
</protein>
<accession>A0A6J6X557</accession>
<dbReference type="GO" id="GO:0008170">
    <property type="term" value="F:N-methyltransferase activity"/>
    <property type="evidence" value="ECO:0007669"/>
    <property type="project" value="InterPro"/>
</dbReference>
<dbReference type="EMBL" id="CAFAAJ010000010">
    <property type="protein sequence ID" value="CAB4790893.1"/>
    <property type="molecule type" value="Genomic_DNA"/>
</dbReference>
<keyword evidence="2" id="KW-0489">Methyltransferase</keyword>
<dbReference type="GO" id="GO:0003677">
    <property type="term" value="F:DNA binding"/>
    <property type="evidence" value="ECO:0007669"/>
    <property type="project" value="InterPro"/>
</dbReference>
<keyword evidence="3" id="KW-0808">Transferase</keyword>
<dbReference type="PANTHER" id="PTHR33841:SF1">
    <property type="entry name" value="DNA METHYLTRANSFERASE A"/>
    <property type="match status" value="1"/>
</dbReference>
<evidence type="ECO:0000256" key="2">
    <source>
        <dbReference type="ARBA" id="ARBA00022603"/>
    </source>
</evidence>
<dbReference type="Pfam" id="PF18135">
    <property type="entry name" value="Type_ISP_C"/>
    <property type="match status" value="1"/>
</dbReference>
<dbReference type="Gene3D" id="3.40.50.150">
    <property type="entry name" value="Vaccinia Virus protein VP39"/>
    <property type="match status" value="1"/>
</dbReference>
<evidence type="ECO:0000313" key="9">
    <source>
        <dbReference type="EMBL" id="CAB4790893.1"/>
    </source>
</evidence>
<dbReference type="InterPro" id="IPR050953">
    <property type="entry name" value="N4_N6_ade-DNA_methylase"/>
</dbReference>
<reference evidence="9" key="1">
    <citation type="submission" date="2020-05" db="EMBL/GenBank/DDBJ databases">
        <authorList>
            <person name="Chiriac C."/>
            <person name="Salcher M."/>
            <person name="Ghai R."/>
            <person name="Kavagutti S V."/>
        </authorList>
    </citation>
    <scope>NUCLEOTIDE SEQUENCE</scope>
</reference>
<evidence type="ECO:0000259" key="8">
    <source>
        <dbReference type="Pfam" id="PF18135"/>
    </source>
</evidence>
<organism evidence="9">
    <name type="scientific">freshwater metagenome</name>
    <dbReference type="NCBI Taxonomy" id="449393"/>
    <lineage>
        <taxon>unclassified sequences</taxon>
        <taxon>metagenomes</taxon>
        <taxon>ecological metagenomes</taxon>
    </lineage>
</organism>
<comment type="catalytic activity">
    <reaction evidence="5">
        <text>a 2'-deoxyadenosine in DNA + S-adenosyl-L-methionine = an N(6)-methyl-2'-deoxyadenosine in DNA + S-adenosyl-L-homocysteine + H(+)</text>
        <dbReference type="Rhea" id="RHEA:15197"/>
        <dbReference type="Rhea" id="RHEA-COMP:12418"/>
        <dbReference type="Rhea" id="RHEA-COMP:12419"/>
        <dbReference type="ChEBI" id="CHEBI:15378"/>
        <dbReference type="ChEBI" id="CHEBI:57856"/>
        <dbReference type="ChEBI" id="CHEBI:59789"/>
        <dbReference type="ChEBI" id="CHEBI:90615"/>
        <dbReference type="ChEBI" id="CHEBI:90616"/>
        <dbReference type="EC" id="2.1.1.72"/>
    </reaction>
</comment>
<dbReference type="PRINTS" id="PR00507">
    <property type="entry name" value="N12N6MTFRASE"/>
</dbReference>
<dbReference type="AlphaFoldDB" id="A0A6J6X557"/>
<dbReference type="PROSITE" id="PS00092">
    <property type="entry name" value="N6_MTASE"/>
    <property type="match status" value="1"/>
</dbReference>
<proteinExistence type="predicted"/>
<sequence length="1126" mass="124587">MIARISVKSLRSIRTIADVLAFLADELDWPIDGVDADEATFEYSPEELGVAADQVPTLKLISQLRPLTTRQPWGIFFLQFAGPRLPLTPLRRLLQKLVETKRATGSHATWKLEHLLFIVTTNSADAVELHFVAFRTDEGHVAEVRSLPWRPEQSPKLYLERLAGELLPRLAWPADTDDVDGWTNQWRQAFALRHGEVIANADRLAERMADVATELRHSVKHALDREGKKGPFHTLLAAVETELVAGVDEARFADMCAQTLVYGTLTARVTDPDAFGASSTLTAVPLANPFLAAFFEQVHDQVVALELPDGGLESLVADLRSTNVEAILDHFGDNAKGGDPVVHFYEEFLKRYDSKMRADAGAFYTPQPVVEFMVRAVDEILKLRFGLTEGLADRSSWAEVSKHLGVPIPKGIKPSEPFLSMIDPATGTGTFLVEWIRRAEASYREAHPKGNWAARLQNFVLPSMHAFEIMLAPYAIAHLKVALEAHSQGLDGAAASIYLTDTLEHPADQGSFDIMTDPIAVEGKRAADLKQGHRFTVVIGNPPYDREQQSPGSTGHRKGGIVRHGAPGIKPLLDDITDVMSANGLGVHTKNLYNDYVYFWRWATWQVTQLPAGPGVVAFITAASYLDGKSMAGLRAHLRGAFDELWIIDLGGEGRGAQTEENVFDIRTPVAIAIGIRTTGTRTCTTRYLRISGDRAAKFAWLRASALISNPWTEIAGEGIEPLTPAGDTAYFSWPEVTDLLPWIHSGAQFKRTWPIGPTKSLLERRWEELLSRPKRERMVALKESRDRKLSSLVTPLGGGGRLQPLERLRPGDDPTGLSRYGYRSFDRQWCISDSRVGDYLRESLWTTASTKQVFLTTLTSTKLGKGPVATVSPYVPDLDHFRGSYGAKNVIPLWRDGNGRKPNITSGVLEVLRRAWGDDIQADDLLAYVYALTGTGAYAERFADELAVIAGPFRVPLTANLKLAKRAVAMGRELLWLHTWGDRFQPDDDRAFPTAKASERTPIRGYPERFTYDEKGRLLVVGSGSFGPIAPDIWTFEVSGLRVIPSWLGYRMADGKGKKSSPLDDIRPERWTFTPELLQLVAILEQTVRLTPKAAELLADIVTGELIDPSTLPTPTDVERKAATG</sequence>
<keyword evidence="4" id="KW-0680">Restriction system</keyword>
<dbReference type="GO" id="GO:0032259">
    <property type="term" value="P:methylation"/>
    <property type="evidence" value="ECO:0007669"/>
    <property type="project" value="UniProtKB-KW"/>
</dbReference>
<evidence type="ECO:0000256" key="5">
    <source>
        <dbReference type="ARBA" id="ARBA00047942"/>
    </source>
</evidence>
<dbReference type="InterPro" id="IPR041635">
    <property type="entry name" value="Type_ISP_LLaBIII_C"/>
</dbReference>
<dbReference type="SUPFAM" id="SSF53335">
    <property type="entry name" value="S-adenosyl-L-methionine-dependent methyltransferases"/>
    <property type="match status" value="1"/>
</dbReference>
<evidence type="ECO:0000256" key="1">
    <source>
        <dbReference type="ARBA" id="ARBA00011900"/>
    </source>
</evidence>
<dbReference type="EC" id="2.1.1.72" evidence="1"/>
<dbReference type="PANTHER" id="PTHR33841">
    <property type="entry name" value="DNA METHYLTRANSFERASE YEEA-RELATED"/>
    <property type="match status" value="1"/>
</dbReference>
<dbReference type="InterPro" id="IPR029063">
    <property type="entry name" value="SAM-dependent_MTases_sf"/>
</dbReference>
<gene>
    <name evidence="9" type="ORF">UFOPK3001_00243</name>
</gene>
<feature type="domain" description="DNA methylase adenine-specific" evidence="7">
    <location>
        <begin position="339"/>
        <end position="379"/>
    </location>
</feature>
<feature type="domain" description="Type ISP restriction-modification enzyme LLaBIII C-terminal specificity" evidence="8">
    <location>
        <begin position="739"/>
        <end position="1077"/>
    </location>
</feature>
<dbReference type="Pfam" id="PF02384">
    <property type="entry name" value="N6_Mtase"/>
    <property type="match status" value="1"/>
</dbReference>
<evidence type="ECO:0000256" key="4">
    <source>
        <dbReference type="ARBA" id="ARBA00022747"/>
    </source>
</evidence>
<dbReference type="InterPro" id="IPR002052">
    <property type="entry name" value="DNA_methylase_N6_adenine_CS"/>
</dbReference>
<evidence type="ECO:0000256" key="3">
    <source>
        <dbReference type="ARBA" id="ARBA00022679"/>
    </source>
</evidence>
<dbReference type="InterPro" id="IPR003356">
    <property type="entry name" value="DNA_methylase_A-5"/>
</dbReference>
<name>A0A6J6X557_9ZZZZ</name>
<dbReference type="GO" id="GO:0009007">
    <property type="term" value="F:site-specific DNA-methyltransferase (adenine-specific) activity"/>
    <property type="evidence" value="ECO:0007669"/>
    <property type="project" value="UniProtKB-EC"/>
</dbReference>
<dbReference type="GO" id="GO:0009307">
    <property type="term" value="P:DNA restriction-modification system"/>
    <property type="evidence" value="ECO:0007669"/>
    <property type="project" value="UniProtKB-KW"/>
</dbReference>